<comment type="similarity">
    <text evidence="7">Belongs to the glycosyltransferase 68 family.</text>
</comment>
<evidence type="ECO:0000256" key="1">
    <source>
        <dbReference type="ARBA" id="ARBA00004240"/>
    </source>
</evidence>
<keyword evidence="6" id="KW-0119">Carbohydrate metabolism</keyword>
<accession>A0AAD6UKD4</accession>
<protein>
    <recommendedName>
        <fullName evidence="8">GDP-fucose protein O-fucosyltransferase 2</fullName>
    </recommendedName>
</protein>
<keyword evidence="4" id="KW-0256">Endoplasmic reticulum</keyword>
<keyword evidence="11" id="KW-1185">Reference proteome</keyword>
<keyword evidence="9" id="KW-0812">Transmembrane</keyword>
<dbReference type="EMBL" id="JARJCN010000002">
    <property type="protein sequence ID" value="KAJ7103287.1"/>
    <property type="molecule type" value="Genomic_DNA"/>
</dbReference>
<evidence type="ECO:0000256" key="9">
    <source>
        <dbReference type="SAM" id="Phobius"/>
    </source>
</evidence>
<evidence type="ECO:0000256" key="4">
    <source>
        <dbReference type="ARBA" id="ARBA00022824"/>
    </source>
</evidence>
<reference evidence="10" key="1">
    <citation type="submission" date="2023-03" db="EMBL/GenBank/DDBJ databases">
        <title>Massive genome expansion in bonnet fungi (Mycena s.s.) driven by repeated elements and novel gene families across ecological guilds.</title>
        <authorList>
            <consortium name="Lawrence Berkeley National Laboratory"/>
            <person name="Harder C.B."/>
            <person name="Miyauchi S."/>
            <person name="Viragh M."/>
            <person name="Kuo A."/>
            <person name="Thoen E."/>
            <person name="Andreopoulos B."/>
            <person name="Lu D."/>
            <person name="Skrede I."/>
            <person name="Drula E."/>
            <person name="Henrissat B."/>
            <person name="Morin E."/>
            <person name="Kohler A."/>
            <person name="Barry K."/>
            <person name="LaButti K."/>
            <person name="Morin E."/>
            <person name="Salamov A."/>
            <person name="Lipzen A."/>
            <person name="Mereny Z."/>
            <person name="Hegedus B."/>
            <person name="Baldrian P."/>
            <person name="Stursova M."/>
            <person name="Weitz H."/>
            <person name="Taylor A."/>
            <person name="Grigoriev I.V."/>
            <person name="Nagy L.G."/>
            <person name="Martin F."/>
            <person name="Kauserud H."/>
        </authorList>
    </citation>
    <scope>NUCLEOTIDE SEQUENCE</scope>
    <source>
        <strain evidence="10">CBHHK173m</strain>
    </source>
</reference>
<keyword evidence="9" id="KW-1133">Transmembrane helix</keyword>
<dbReference type="PANTHER" id="PTHR13398:SF0">
    <property type="entry name" value="GDP-FUCOSE PROTEIN O-FUCOSYLTRANSFERASE 2"/>
    <property type="match status" value="1"/>
</dbReference>
<dbReference type="GO" id="GO:0006004">
    <property type="term" value="P:fucose metabolic process"/>
    <property type="evidence" value="ECO:0007669"/>
    <property type="project" value="UniProtKB-KW"/>
</dbReference>
<dbReference type="InterPro" id="IPR019378">
    <property type="entry name" value="GDP-Fuc_O-FucTrfase"/>
</dbReference>
<organism evidence="10 11">
    <name type="scientific">Mycena belliarum</name>
    <dbReference type="NCBI Taxonomy" id="1033014"/>
    <lineage>
        <taxon>Eukaryota</taxon>
        <taxon>Fungi</taxon>
        <taxon>Dikarya</taxon>
        <taxon>Basidiomycota</taxon>
        <taxon>Agaricomycotina</taxon>
        <taxon>Agaricomycetes</taxon>
        <taxon>Agaricomycetidae</taxon>
        <taxon>Agaricales</taxon>
        <taxon>Marasmiineae</taxon>
        <taxon>Mycenaceae</taxon>
        <taxon>Mycena</taxon>
    </lineage>
</organism>
<keyword evidence="5" id="KW-0294">Fucose metabolism</keyword>
<keyword evidence="3" id="KW-0808">Transferase</keyword>
<keyword evidence="9" id="KW-0472">Membrane</keyword>
<dbReference type="PANTHER" id="PTHR13398">
    <property type="entry name" value="GDP-FUCOSE PROTEIN O-FUCOSYLTRANSFERASE 2"/>
    <property type="match status" value="1"/>
</dbReference>
<comment type="subcellular location">
    <subcellularLocation>
        <location evidence="1">Endoplasmic reticulum</location>
    </subcellularLocation>
</comment>
<evidence type="ECO:0000256" key="7">
    <source>
        <dbReference type="ARBA" id="ARBA00025803"/>
    </source>
</evidence>
<comment type="pathway">
    <text evidence="2">Protein modification; protein glycosylation.</text>
</comment>
<name>A0AAD6UKD4_9AGAR</name>
<sequence>MGIVNAEHGVESTAYSLNHGTRRCNPFHELTRRRIVLAIPISFAALACLALFALWNSELPTRIQAETIWSGTDGHQASIQQLQLASETEVDPLDPLQSVNGHPTRSFRDNLRTDIKYISSWGSGGWSNDVISIVYMPTTFQSTFNSCLQINLIYLGLITDRVPILPMFMPSYLMLNSLSTDRTPLNFGDVFNITHLRQAIGKPILEWQDVKASNSTLLENLSCWSVWQTIQTVDKAPRQSFDPWKLKLDISYTKTPDWVKMIPNAEHDRYSTFWSLATLAFPSTRKANLVPPLPSPKHNVSLPPDEHLLCYDFLYYVAAHQSEEIGLDYSPAWRFVGQHMRWTTRLERLADQYIRRTLSLKEEDSIPPFIAVHIRRNDFREWCEPGVALDDCFAPLPVIARRVHEVQEEILERKAIEVAPVIVTSDETNRTWWNDVEEMGWLAPDHSRTQELYGNWYLFSTPSGSRADWKFSRYTILIDAIIHSKSAGFVGTKRSTVSVLAGTRVQSWQNGSTRMVQWGKPGADDHD</sequence>
<evidence type="ECO:0000313" key="11">
    <source>
        <dbReference type="Proteomes" id="UP001222325"/>
    </source>
</evidence>
<evidence type="ECO:0000256" key="2">
    <source>
        <dbReference type="ARBA" id="ARBA00004922"/>
    </source>
</evidence>
<gene>
    <name evidence="10" type="ORF">B0H15DRAFT_205233</name>
</gene>
<dbReference type="Proteomes" id="UP001222325">
    <property type="component" value="Unassembled WGS sequence"/>
</dbReference>
<dbReference type="InterPro" id="IPR045130">
    <property type="entry name" value="OFUT2-like"/>
</dbReference>
<dbReference type="CDD" id="cd11296">
    <property type="entry name" value="O-FucT_like"/>
    <property type="match status" value="1"/>
</dbReference>
<evidence type="ECO:0000256" key="6">
    <source>
        <dbReference type="ARBA" id="ARBA00023277"/>
    </source>
</evidence>
<evidence type="ECO:0000313" key="10">
    <source>
        <dbReference type="EMBL" id="KAJ7103287.1"/>
    </source>
</evidence>
<evidence type="ECO:0000256" key="8">
    <source>
        <dbReference type="ARBA" id="ARBA00026232"/>
    </source>
</evidence>
<feature type="transmembrane region" description="Helical" evidence="9">
    <location>
        <begin position="35"/>
        <end position="55"/>
    </location>
</feature>
<evidence type="ECO:0000256" key="5">
    <source>
        <dbReference type="ARBA" id="ARBA00023253"/>
    </source>
</evidence>
<evidence type="ECO:0000256" key="3">
    <source>
        <dbReference type="ARBA" id="ARBA00022679"/>
    </source>
</evidence>
<dbReference type="GO" id="GO:0046922">
    <property type="term" value="F:peptide-O-fucosyltransferase activity"/>
    <property type="evidence" value="ECO:0007669"/>
    <property type="project" value="InterPro"/>
</dbReference>
<dbReference type="Pfam" id="PF10250">
    <property type="entry name" value="O-FucT"/>
    <property type="match status" value="1"/>
</dbReference>
<proteinExistence type="inferred from homology"/>
<dbReference type="AlphaFoldDB" id="A0AAD6UKD4"/>
<dbReference type="Gene3D" id="3.40.50.11350">
    <property type="match status" value="1"/>
</dbReference>
<comment type="caution">
    <text evidence="10">The sequence shown here is derived from an EMBL/GenBank/DDBJ whole genome shotgun (WGS) entry which is preliminary data.</text>
</comment>